<sequence>MQYSPSTEDGATPRMSATSGTAALNETPHVPAQTGNNLGASLQSPAATDRSPTARCSSFVETFSLVRLCLEANGIVDEAEKDVQSSPSKPCLTLEQCLASASEDCLESVLDLGYERARQVFIKFAESIYPIYLCVLDAVFRRSAGLISPPASTTLTKIDILKALLGLTLLIEDDMISPLARHL</sequence>
<name>A0A5Q3F0R7_FUSFU</name>
<proteinExistence type="predicted"/>
<accession>A0A5Q3F0R7</accession>
<dbReference type="AlphaFoldDB" id="A0A5Q3F0R7"/>
<evidence type="ECO:0000313" key="2">
    <source>
        <dbReference type="EMBL" id="VTT58249.1"/>
    </source>
</evidence>
<reference evidence="2" key="1">
    <citation type="submission" date="2019-05" db="EMBL/GenBank/DDBJ databases">
        <authorList>
            <person name="Piombo E."/>
        </authorList>
    </citation>
    <scope>NUCLEOTIDE SEQUENCE</scope>
    <source>
        <strain evidence="2">C2S</strain>
    </source>
</reference>
<evidence type="ECO:0000313" key="3">
    <source>
        <dbReference type="Proteomes" id="UP000760494"/>
    </source>
</evidence>
<protein>
    <submittedName>
        <fullName evidence="2">Uncharacterized protein</fullName>
    </submittedName>
</protein>
<organism evidence="2 3">
    <name type="scientific">Fusarium fujikuroi</name>
    <name type="common">Bakanae and foot rot disease fungus</name>
    <name type="synonym">Gibberella fujikuroi</name>
    <dbReference type="NCBI Taxonomy" id="5127"/>
    <lineage>
        <taxon>Eukaryota</taxon>
        <taxon>Fungi</taxon>
        <taxon>Dikarya</taxon>
        <taxon>Ascomycota</taxon>
        <taxon>Pezizomycotina</taxon>
        <taxon>Sordariomycetes</taxon>
        <taxon>Hypocreomycetidae</taxon>
        <taxon>Hypocreales</taxon>
        <taxon>Nectriaceae</taxon>
        <taxon>Fusarium</taxon>
        <taxon>Fusarium fujikuroi species complex</taxon>
    </lineage>
</organism>
<feature type="region of interest" description="Disordered" evidence="1">
    <location>
        <begin position="25"/>
        <end position="51"/>
    </location>
</feature>
<evidence type="ECO:0000256" key="1">
    <source>
        <dbReference type="SAM" id="MobiDB-lite"/>
    </source>
</evidence>
<dbReference type="Proteomes" id="UP000760494">
    <property type="component" value="Unassembled WGS sequence"/>
</dbReference>
<gene>
    <name evidence="2" type="ORF">C2S_13807</name>
</gene>
<dbReference type="EMBL" id="CABFJX010000017">
    <property type="protein sequence ID" value="VTT58249.1"/>
    <property type="molecule type" value="Genomic_DNA"/>
</dbReference>
<comment type="caution">
    <text evidence="2">The sequence shown here is derived from an EMBL/GenBank/DDBJ whole genome shotgun (WGS) entry which is preliminary data.</text>
</comment>
<feature type="compositionally biased region" description="Polar residues" evidence="1">
    <location>
        <begin position="33"/>
        <end position="51"/>
    </location>
</feature>